<dbReference type="EMBL" id="JAINUF010000013">
    <property type="protein sequence ID" value="KAJ8343351.1"/>
    <property type="molecule type" value="Genomic_DNA"/>
</dbReference>
<name>A0A9Q1EQR1_SYNKA</name>
<organism evidence="2 3">
    <name type="scientific">Synaphobranchus kaupii</name>
    <name type="common">Kaup's arrowtooth eel</name>
    <dbReference type="NCBI Taxonomy" id="118154"/>
    <lineage>
        <taxon>Eukaryota</taxon>
        <taxon>Metazoa</taxon>
        <taxon>Chordata</taxon>
        <taxon>Craniata</taxon>
        <taxon>Vertebrata</taxon>
        <taxon>Euteleostomi</taxon>
        <taxon>Actinopterygii</taxon>
        <taxon>Neopterygii</taxon>
        <taxon>Teleostei</taxon>
        <taxon>Anguilliformes</taxon>
        <taxon>Synaphobranchidae</taxon>
        <taxon>Synaphobranchus</taxon>
    </lineage>
</organism>
<dbReference type="AlphaFoldDB" id="A0A9Q1EQR1"/>
<dbReference type="Proteomes" id="UP001152622">
    <property type="component" value="Chromosome 13"/>
</dbReference>
<feature type="region of interest" description="Disordered" evidence="1">
    <location>
        <begin position="23"/>
        <end position="45"/>
    </location>
</feature>
<evidence type="ECO:0000256" key="1">
    <source>
        <dbReference type="SAM" id="MobiDB-lite"/>
    </source>
</evidence>
<gene>
    <name evidence="2" type="ORF">SKAU_G00306800</name>
</gene>
<protein>
    <submittedName>
        <fullName evidence="2">Uncharacterized protein</fullName>
    </submittedName>
</protein>
<sequence length="228" mass="24560">MGGLQPVPRETGLQAPRYRCCASTEEEEEGGSGTSAVRGTGALSRNRPPLLPRRCAVAQTLCSSTAPLTALRPQRQEKVQGFIMQCEMADAILEWIQGTGRSDVHRVCSKLGANKALLHTQKGHAYSGPPSSRGHVLFPSPPKRRTNNARDRSADLPANVLRHAGGLHSASIQYTPCFSPTLPRGPERNVIPQTAARRRARQLEISSAGSLPCSEDEGKHPGAVYINL</sequence>
<evidence type="ECO:0000313" key="3">
    <source>
        <dbReference type="Proteomes" id="UP001152622"/>
    </source>
</evidence>
<keyword evidence="3" id="KW-1185">Reference proteome</keyword>
<feature type="region of interest" description="Disordered" evidence="1">
    <location>
        <begin position="122"/>
        <end position="152"/>
    </location>
</feature>
<accession>A0A9Q1EQR1</accession>
<reference evidence="2" key="1">
    <citation type="journal article" date="2023" name="Science">
        <title>Genome structures resolve the early diversification of teleost fishes.</title>
        <authorList>
            <person name="Parey E."/>
            <person name="Louis A."/>
            <person name="Montfort J."/>
            <person name="Bouchez O."/>
            <person name="Roques C."/>
            <person name="Iampietro C."/>
            <person name="Lluch J."/>
            <person name="Castinel A."/>
            <person name="Donnadieu C."/>
            <person name="Desvignes T."/>
            <person name="Floi Bucao C."/>
            <person name="Jouanno E."/>
            <person name="Wen M."/>
            <person name="Mejri S."/>
            <person name="Dirks R."/>
            <person name="Jansen H."/>
            <person name="Henkel C."/>
            <person name="Chen W.J."/>
            <person name="Zahm M."/>
            <person name="Cabau C."/>
            <person name="Klopp C."/>
            <person name="Thompson A.W."/>
            <person name="Robinson-Rechavi M."/>
            <person name="Braasch I."/>
            <person name="Lecointre G."/>
            <person name="Bobe J."/>
            <person name="Postlethwait J.H."/>
            <person name="Berthelot C."/>
            <person name="Roest Crollius H."/>
            <person name="Guiguen Y."/>
        </authorList>
    </citation>
    <scope>NUCLEOTIDE SEQUENCE</scope>
    <source>
        <strain evidence="2">WJC10195</strain>
    </source>
</reference>
<evidence type="ECO:0000313" key="2">
    <source>
        <dbReference type="EMBL" id="KAJ8343351.1"/>
    </source>
</evidence>
<comment type="caution">
    <text evidence="2">The sequence shown here is derived from an EMBL/GenBank/DDBJ whole genome shotgun (WGS) entry which is preliminary data.</text>
</comment>
<proteinExistence type="predicted"/>